<proteinExistence type="predicted"/>
<gene>
    <name evidence="1" type="ORF">NG792_21285</name>
</gene>
<keyword evidence="2" id="KW-1185">Reference proteome</keyword>
<dbReference type="RefSeq" id="WP_261236739.1">
    <property type="nucleotide sequence ID" value="NZ_JAMXFA010000034.1"/>
</dbReference>
<organism evidence="1 2">
    <name type="scientific">Laspinema olomoucense D3b</name>
    <dbReference type="NCBI Taxonomy" id="2953688"/>
    <lineage>
        <taxon>Bacteria</taxon>
        <taxon>Bacillati</taxon>
        <taxon>Cyanobacteriota</taxon>
        <taxon>Cyanophyceae</taxon>
        <taxon>Oscillatoriophycideae</taxon>
        <taxon>Oscillatoriales</taxon>
        <taxon>Laspinemataceae</taxon>
        <taxon>Laspinema</taxon>
        <taxon>Laspinema olomoucense</taxon>
    </lineage>
</organism>
<name>A0ABT2NC35_9CYAN</name>
<accession>A0ABT2NC35</accession>
<protein>
    <recommendedName>
        <fullName evidence="3">NurA domain-containing protein</fullName>
    </recommendedName>
</protein>
<dbReference type="EMBL" id="JAMXFA010000034">
    <property type="protein sequence ID" value="MCT7980260.1"/>
    <property type="molecule type" value="Genomic_DNA"/>
</dbReference>
<evidence type="ECO:0000313" key="2">
    <source>
        <dbReference type="Proteomes" id="UP001525961"/>
    </source>
</evidence>
<reference evidence="1 2" key="1">
    <citation type="journal article" date="2022" name="Front. Microbiol.">
        <title>High genomic differentiation and limited gene flow indicate recent cryptic speciation within the genus Laspinema (cyanobacteria).</title>
        <authorList>
            <person name="Stanojkovic A."/>
            <person name="Skoupy S."/>
            <person name="Skaloud P."/>
            <person name="Dvorak P."/>
        </authorList>
    </citation>
    <scope>NUCLEOTIDE SEQUENCE [LARGE SCALE GENOMIC DNA]</scope>
    <source>
        <strain evidence="1 2">D3b</strain>
    </source>
</reference>
<evidence type="ECO:0008006" key="3">
    <source>
        <dbReference type="Google" id="ProtNLM"/>
    </source>
</evidence>
<sequence length="429" mass="48957">MDIYDRHLNAIRENVEAGMARPLPSVMPEYRTVEPCIYPTTSYIAALDGTDQQIFYVPYSREQGIAAWGVLYVELDPRDPEAGIYRDGPASNFLVREDLFYYHLTMDLLNPEENRCFRNDFYAIRQTLSSARPTEPPLLNPKFNNKKGVRPIAAVERATGEWLSLRAAVTHQLAPGSLVLKDGRFNCQMEQAASWVDELGRTAVRNDVRCVAVVKSGEVYSMLCPLVREVAKKTDRAFYFIVPEATINESYANDVYTNRKTLMLGGKDHRDLAGIGALWTAFCPDPKNYMTFVVLEFNVYDLHHYKALVREPKTLLDWQQNILNGEVHLTEKKNIPHLYVTDLLIDNHDIENLVEPTLRELLWLCEQEVARFGYPNLLGLAHHEVVLTSEKASLLRQKYLEAFATSNIILSELVENPLDATSHKLHNIT</sequence>
<comment type="caution">
    <text evidence="1">The sequence shown here is derived from an EMBL/GenBank/DDBJ whole genome shotgun (WGS) entry which is preliminary data.</text>
</comment>
<evidence type="ECO:0000313" key="1">
    <source>
        <dbReference type="EMBL" id="MCT7980260.1"/>
    </source>
</evidence>
<dbReference type="Proteomes" id="UP001525961">
    <property type="component" value="Unassembled WGS sequence"/>
</dbReference>